<sequence>MKTLTLLVILATIAKSNAFFFNSLSRNNWNGLKVKFGLNPFSNNFDALPITEADAIKADFTKLSGCKDIDSFRGNRYVKDGDQAVVLLYDDQGNIAGIQAGIPDGQENKYPFDGVRPPFIHENGYNYMTAYFVDPSTICSSDTSGKELTEIGTNLYIQNGANPEKDSMLIPRDEADIGNTKWTEGKCFFGMGKHYWYDLRTDTDCEYYFPVFLLYNRGNLNGFGWAFTTNLTSPRYEHPKPSQFSSFMSEVPTCLYDVGPIATMHIYMTSTPRLNFC</sequence>
<dbReference type="AlphaFoldDB" id="A0AAN8J5Z0"/>
<reference evidence="2 3" key="1">
    <citation type="submission" date="2024-01" db="EMBL/GenBank/DDBJ databases">
        <title>The genome of the rayed Mediterranean limpet Patella caerulea (Linnaeus, 1758).</title>
        <authorList>
            <person name="Anh-Thu Weber A."/>
            <person name="Halstead-Nussloch G."/>
        </authorList>
    </citation>
    <scope>NUCLEOTIDE SEQUENCE [LARGE SCALE GENOMIC DNA]</scope>
    <source>
        <strain evidence="2">AATW-2023a</strain>
        <tissue evidence="2">Whole specimen</tissue>
    </source>
</reference>
<evidence type="ECO:0000256" key="1">
    <source>
        <dbReference type="SAM" id="SignalP"/>
    </source>
</evidence>
<comment type="caution">
    <text evidence="2">The sequence shown here is derived from an EMBL/GenBank/DDBJ whole genome shotgun (WGS) entry which is preliminary data.</text>
</comment>
<protein>
    <submittedName>
        <fullName evidence="2">Uncharacterized protein</fullName>
    </submittedName>
</protein>
<organism evidence="2 3">
    <name type="scientific">Patella caerulea</name>
    <name type="common">Rayed Mediterranean limpet</name>
    <dbReference type="NCBI Taxonomy" id="87958"/>
    <lineage>
        <taxon>Eukaryota</taxon>
        <taxon>Metazoa</taxon>
        <taxon>Spiralia</taxon>
        <taxon>Lophotrochozoa</taxon>
        <taxon>Mollusca</taxon>
        <taxon>Gastropoda</taxon>
        <taxon>Patellogastropoda</taxon>
        <taxon>Patelloidea</taxon>
        <taxon>Patellidae</taxon>
        <taxon>Patella</taxon>
    </lineage>
</organism>
<accession>A0AAN8J5Z0</accession>
<feature type="chain" id="PRO_5042976229" evidence="1">
    <location>
        <begin position="19"/>
        <end position="277"/>
    </location>
</feature>
<name>A0AAN8J5Z0_PATCE</name>
<keyword evidence="1" id="KW-0732">Signal</keyword>
<dbReference type="Proteomes" id="UP001347796">
    <property type="component" value="Unassembled WGS sequence"/>
</dbReference>
<evidence type="ECO:0000313" key="2">
    <source>
        <dbReference type="EMBL" id="KAK6170275.1"/>
    </source>
</evidence>
<dbReference type="EMBL" id="JAZGQO010000014">
    <property type="protein sequence ID" value="KAK6170275.1"/>
    <property type="molecule type" value="Genomic_DNA"/>
</dbReference>
<keyword evidence="3" id="KW-1185">Reference proteome</keyword>
<evidence type="ECO:0000313" key="3">
    <source>
        <dbReference type="Proteomes" id="UP001347796"/>
    </source>
</evidence>
<proteinExistence type="predicted"/>
<gene>
    <name evidence="2" type="ORF">SNE40_018703</name>
</gene>
<feature type="signal peptide" evidence="1">
    <location>
        <begin position="1"/>
        <end position="18"/>
    </location>
</feature>